<proteinExistence type="predicted"/>
<reference evidence="2" key="1">
    <citation type="submission" date="2023-03" db="EMBL/GenBank/DDBJ databases">
        <title>Massive genome expansion in bonnet fungi (Mycena s.s.) driven by repeated elements and novel gene families across ecological guilds.</title>
        <authorList>
            <consortium name="Lawrence Berkeley National Laboratory"/>
            <person name="Harder C.B."/>
            <person name="Miyauchi S."/>
            <person name="Viragh M."/>
            <person name="Kuo A."/>
            <person name="Thoen E."/>
            <person name="Andreopoulos B."/>
            <person name="Lu D."/>
            <person name="Skrede I."/>
            <person name="Drula E."/>
            <person name="Henrissat B."/>
            <person name="Morin E."/>
            <person name="Kohler A."/>
            <person name="Barry K."/>
            <person name="LaButti K."/>
            <person name="Morin E."/>
            <person name="Salamov A."/>
            <person name="Lipzen A."/>
            <person name="Mereny Z."/>
            <person name="Hegedus B."/>
            <person name="Baldrian P."/>
            <person name="Stursova M."/>
            <person name="Weitz H."/>
            <person name="Taylor A."/>
            <person name="Grigoriev I.V."/>
            <person name="Nagy L.G."/>
            <person name="Martin F."/>
            <person name="Kauserud H."/>
        </authorList>
    </citation>
    <scope>NUCLEOTIDE SEQUENCE</scope>
    <source>
        <strain evidence="2">CBHHK173m</strain>
    </source>
</reference>
<dbReference type="SUPFAM" id="SSF81383">
    <property type="entry name" value="F-box domain"/>
    <property type="match status" value="1"/>
</dbReference>
<name>A0AAD6U7Z4_9AGAR</name>
<feature type="domain" description="F-box" evidence="1">
    <location>
        <begin position="1"/>
        <end position="47"/>
    </location>
</feature>
<dbReference type="InterPro" id="IPR036047">
    <property type="entry name" value="F-box-like_dom_sf"/>
</dbReference>
<dbReference type="Gene3D" id="1.20.1280.50">
    <property type="match status" value="1"/>
</dbReference>
<organism evidence="2 3">
    <name type="scientific">Mycena belliarum</name>
    <dbReference type="NCBI Taxonomy" id="1033014"/>
    <lineage>
        <taxon>Eukaryota</taxon>
        <taxon>Fungi</taxon>
        <taxon>Dikarya</taxon>
        <taxon>Basidiomycota</taxon>
        <taxon>Agaricomycotina</taxon>
        <taxon>Agaricomycetes</taxon>
        <taxon>Agaricomycetidae</taxon>
        <taxon>Agaricales</taxon>
        <taxon>Marasmiineae</taxon>
        <taxon>Mycenaceae</taxon>
        <taxon>Mycena</taxon>
    </lineage>
</organism>
<dbReference type="AlphaFoldDB" id="A0AAD6U7Z4"/>
<sequence length="356" mass="40588">MIESLPVELIAKIFGELDIPSVIRTSQLSRILQVVASDPVLNVWRLPILRHLQSNDYESLKNLSVHMSVPRSSFIPILALGRASFILFEATLPNLREDDWRDAFRMRFLPSWSRWKRESTWKAAFLRVLHQTWHRSHVYTSCTANEAWTKYIVLNRNGSANLLEASSRNFDPMIIFHDMRVQQNTHNLRMRARLVVQLADVRVIALGTLTRPRSAFTLNPNAKHFLNPPGIEPENLDPFTSLAPSAYSRMRYPLPADTHANYPFFTPGAEDKRWITPDESEESGLQWIGGLMIVAQLLGQGIHEAGYGRPPLQDDDLVLGPGRQHYASLSWDDLWAIAPWLEDQITRQVDGPGLGI</sequence>
<comment type="caution">
    <text evidence="2">The sequence shown here is derived from an EMBL/GenBank/DDBJ whole genome shotgun (WGS) entry which is preliminary data.</text>
</comment>
<evidence type="ECO:0000313" key="2">
    <source>
        <dbReference type="EMBL" id="KAJ7094547.1"/>
    </source>
</evidence>
<protein>
    <recommendedName>
        <fullName evidence="1">F-box domain-containing protein</fullName>
    </recommendedName>
</protein>
<dbReference type="Pfam" id="PF00646">
    <property type="entry name" value="F-box"/>
    <property type="match status" value="1"/>
</dbReference>
<dbReference type="EMBL" id="JARJCN010000014">
    <property type="protein sequence ID" value="KAJ7094547.1"/>
    <property type="molecule type" value="Genomic_DNA"/>
</dbReference>
<dbReference type="InterPro" id="IPR001810">
    <property type="entry name" value="F-box_dom"/>
</dbReference>
<gene>
    <name evidence="2" type="ORF">B0H15DRAFT_921602</name>
</gene>
<keyword evidence="3" id="KW-1185">Reference proteome</keyword>
<accession>A0AAD6U7Z4</accession>
<evidence type="ECO:0000259" key="1">
    <source>
        <dbReference type="PROSITE" id="PS50181"/>
    </source>
</evidence>
<evidence type="ECO:0000313" key="3">
    <source>
        <dbReference type="Proteomes" id="UP001222325"/>
    </source>
</evidence>
<dbReference type="Proteomes" id="UP001222325">
    <property type="component" value="Unassembled WGS sequence"/>
</dbReference>
<dbReference type="PROSITE" id="PS50181">
    <property type="entry name" value="FBOX"/>
    <property type="match status" value="1"/>
</dbReference>